<protein>
    <submittedName>
        <fullName evidence="1">3060_t:CDS:1</fullName>
    </submittedName>
</protein>
<evidence type="ECO:0000313" key="1">
    <source>
        <dbReference type="EMBL" id="CAG8529828.1"/>
    </source>
</evidence>
<proteinExistence type="predicted"/>
<organism evidence="1 2">
    <name type="scientific">Scutellospora calospora</name>
    <dbReference type="NCBI Taxonomy" id="85575"/>
    <lineage>
        <taxon>Eukaryota</taxon>
        <taxon>Fungi</taxon>
        <taxon>Fungi incertae sedis</taxon>
        <taxon>Mucoromycota</taxon>
        <taxon>Glomeromycotina</taxon>
        <taxon>Glomeromycetes</taxon>
        <taxon>Diversisporales</taxon>
        <taxon>Gigasporaceae</taxon>
        <taxon>Scutellospora</taxon>
    </lineage>
</organism>
<accession>A0ACA9LHM1</accession>
<name>A0ACA9LHM1_9GLOM</name>
<evidence type="ECO:0000313" key="2">
    <source>
        <dbReference type="Proteomes" id="UP000789860"/>
    </source>
</evidence>
<gene>
    <name evidence="1" type="ORF">SCALOS_LOCUS4411</name>
</gene>
<sequence length="115" mass="13606">PNKYRKRSVVRKVKLSGSWKSRSLVLERSVMEKSTSHLRKYNLTFMDYTDGNKDMFTINIGRNMFANYIENAFPSCTENTFTNLIENTFTNYIEDTFTNHIENMLTNNTYETFTN</sequence>
<dbReference type="Proteomes" id="UP000789860">
    <property type="component" value="Unassembled WGS sequence"/>
</dbReference>
<comment type="caution">
    <text evidence="1">The sequence shown here is derived from an EMBL/GenBank/DDBJ whole genome shotgun (WGS) entry which is preliminary data.</text>
</comment>
<feature type="non-terminal residue" evidence="1">
    <location>
        <position position="1"/>
    </location>
</feature>
<keyword evidence="2" id="KW-1185">Reference proteome</keyword>
<dbReference type="EMBL" id="CAJVPM010005962">
    <property type="protein sequence ID" value="CAG8529828.1"/>
    <property type="molecule type" value="Genomic_DNA"/>
</dbReference>
<reference evidence="1" key="1">
    <citation type="submission" date="2021-06" db="EMBL/GenBank/DDBJ databases">
        <authorList>
            <person name="Kallberg Y."/>
            <person name="Tangrot J."/>
            <person name="Rosling A."/>
        </authorList>
    </citation>
    <scope>NUCLEOTIDE SEQUENCE</scope>
    <source>
        <strain evidence="1">AU212A</strain>
    </source>
</reference>